<name>A0ABQ3IBH9_9BACT</name>
<keyword evidence="3" id="KW-1185">Reference proteome</keyword>
<dbReference type="RefSeq" id="WP_229838648.1">
    <property type="nucleotide sequence ID" value="NZ_BNAG01000003.1"/>
</dbReference>
<reference evidence="3" key="1">
    <citation type="journal article" date="2019" name="Int. J. Syst. Evol. Microbiol.">
        <title>The Global Catalogue of Microorganisms (GCM) 10K type strain sequencing project: providing services to taxonomists for standard genome sequencing and annotation.</title>
        <authorList>
            <consortium name="The Broad Institute Genomics Platform"/>
            <consortium name="The Broad Institute Genome Sequencing Center for Infectious Disease"/>
            <person name="Wu L."/>
            <person name="Ma J."/>
        </authorList>
    </citation>
    <scope>NUCLEOTIDE SEQUENCE [LARGE SCALE GENOMIC DNA]</scope>
    <source>
        <strain evidence="3">CGMCC 1.15111</strain>
    </source>
</reference>
<proteinExistence type="predicted"/>
<dbReference type="InterPro" id="IPR005532">
    <property type="entry name" value="SUMF_dom"/>
</dbReference>
<dbReference type="Proteomes" id="UP000658258">
    <property type="component" value="Unassembled WGS sequence"/>
</dbReference>
<dbReference type="Pfam" id="PF03781">
    <property type="entry name" value="FGE-sulfatase"/>
    <property type="match status" value="1"/>
</dbReference>
<dbReference type="Gene3D" id="3.90.1580.10">
    <property type="entry name" value="paralog of FGE (formylglycine-generating enzyme)"/>
    <property type="match status" value="1"/>
</dbReference>
<protein>
    <recommendedName>
        <fullName evidence="1">Sulfatase-modifying factor enzyme-like domain-containing protein</fullName>
    </recommendedName>
</protein>
<accession>A0ABQ3IBH9</accession>
<dbReference type="InterPro" id="IPR042095">
    <property type="entry name" value="SUMF_sf"/>
</dbReference>
<dbReference type="InterPro" id="IPR051043">
    <property type="entry name" value="Sulfatase_Mod_Factor_Kinase"/>
</dbReference>
<evidence type="ECO:0000259" key="1">
    <source>
        <dbReference type="Pfam" id="PF03781"/>
    </source>
</evidence>
<evidence type="ECO:0000313" key="3">
    <source>
        <dbReference type="Proteomes" id="UP000658258"/>
    </source>
</evidence>
<feature type="domain" description="Sulfatase-modifying factor enzyme-like" evidence="1">
    <location>
        <begin position="24"/>
        <end position="330"/>
    </location>
</feature>
<gene>
    <name evidence="2" type="ORF">GCM10011340_23600</name>
</gene>
<dbReference type="PANTHER" id="PTHR23150:SF19">
    <property type="entry name" value="FORMYLGLYCINE-GENERATING ENZYME"/>
    <property type="match status" value="1"/>
</dbReference>
<dbReference type="PANTHER" id="PTHR23150">
    <property type="entry name" value="SULFATASE MODIFYING FACTOR 1, 2"/>
    <property type="match status" value="1"/>
</dbReference>
<organism evidence="2 3">
    <name type="scientific">Roseivirga thermotolerans</name>
    <dbReference type="NCBI Taxonomy" id="1758176"/>
    <lineage>
        <taxon>Bacteria</taxon>
        <taxon>Pseudomonadati</taxon>
        <taxon>Bacteroidota</taxon>
        <taxon>Cytophagia</taxon>
        <taxon>Cytophagales</taxon>
        <taxon>Roseivirgaceae</taxon>
        <taxon>Roseivirga</taxon>
    </lineage>
</organism>
<comment type="caution">
    <text evidence="2">The sequence shown here is derived from an EMBL/GenBank/DDBJ whole genome shotgun (WGS) entry which is preliminary data.</text>
</comment>
<sequence length="334" mass="37879">MRAYIPEPYATEIAQIPYRGYTDTTHMVWIKGGTFTMGAEHNMAMAHEKPPHRVQVGGFWMDKYEVTNAEFLAFTQATGYKTLAERALDWETMKKELPPDTPKPPDSLLAPGSLVFYSPPQVEDMHNYAQWWQWKNHVNWRQPEGPGSSIEDRMNHPVVHIAYYDALAYCQWAGKELPTEAEWEFAARGGKEGHIYPWGNELIPENKPMANYWQGNFPINNTVDDGFEHTSPVGVFAANGYGLFDMAGNVWEWCSDFYDANYYQQLALKGTISNPQGPERSYDPAAPYAIKHVIKGGSFLCNDSYCSSYRVSAKMPAAPDTGMPHLGFRTLLRP</sequence>
<dbReference type="SUPFAM" id="SSF56436">
    <property type="entry name" value="C-type lectin-like"/>
    <property type="match status" value="1"/>
</dbReference>
<dbReference type="InterPro" id="IPR016187">
    <property type="entry name" value="CTDL_fold"/>
</dbReference>
<evidence type="ECO:0000313" key="2">
    <source>
        <dbReference type="EMBL" id="GHE67376.1"/>
    </source>
</evidence>
<dbReference type="EMBL" id="BNAG01000003">
    <property type="protein sequence ID" value="GHE67376.1"/>
    <property type="molecule type" value="Genomic_DNA"/>
</dbReference>